<dbReference type="AlphaFoldDB" id="A0AAV0XY10"/>
<proteinExistence type="predicted"/>
<protein>
    <submittedName>
        <fullName evidence="1">Uncharacterized protein</fullName>
    </submittedName>
</protein>
<dbReference type="EMBL" id="CARXXK010001030">
    <property type="protein sequence ID" value="CAI6372429.1"/>
    <property type="molecule type" value="Genomic_DNA"/>
</dbReference>
<accession>A0AAV0XY10</accession>
<evidence type="ECO:0000313" key="2">
    <source>
        <dbReference type="Proteomes" id="UP001160148"/>
    </source>
</evidence>
<keyword evidence="2" id="KW-1185">Reference proteome</keyword>
<gene>
    <name evidence="1" type="ORF">MEUPH1_LOCUS26302</name>
</gene>
<name>A0AAV0XY10_9HEMI</name>
<comment type="caution">
    <text evidence="1">The sequence shown here is derived from an EMBL/GenBank/DDBJ whole genome shotgun (WGS) entry which is preliminary data.</text>
</comment>
<reference evidence="1 2" key="1">
    <citation type="submission" date="2023-01" db="EMBL/GenBank/DDBJ databases">
        <authorList>
            <person name="Whitehead M."/>
        </authorList>
    </citation>
    <scope>NUCLEOTIDE SEQUENCE [LARGE SCALE GENOMIC DNA]</scope>
</reference>
<evidence type="ECO:0000313" key="1">
    <source>
        <dbReference type="EMBL" id="CAI6372429.1"/>
    </source>
</evidence>
<sequence>MTSKRTKSRRVREELEFLSDVEDNESSNILTDIESDIEDNESSNLLTDAESHILTSVVNTNNSVEHIITEVLKEDNLNIENISSEVCIYCTIS</sequence>
<dbReference type="Proteomes" id="UP001160148">
    <property type="component" value="Unassembled WGS sequence"/>
</dbReference>
<organism evidence="1 2">
    <name type="scientific">Macrosiphum euphorbiae</name>
    <name type="common">potato aphid</name>
    <dbReference type="NCBI Taxonomy" id="13131"/>
    <lineage>
        <taxon>Eukaryota</taxon>
        <taxon>Metazoa</taxon>
        <taxon>Ecdysozoa</taxon>
        <taxon>Arthropoda</taxon>
        <taxon>Hexapoda</taxon>
        <taxon>Insecta</taxon>
        <taxon>Pterygota</taxon>
        <taxon>Neoptera</taxon>
        <taxon>Paraneoptera</taxon>
        <taxon>Hemiptera</taxon>
        <taxon>Sternorrhyncha</taxon>
        <taxon>Aphidomorpha</taxon>
        <taxon>Aphidoidea</taxon>
        <taxon>Aphididae</taxon>
        <taxon>Macrosiphini</taxon>
        <taxon>Macrosiphum</taxon>
    </lineage>
</organism>